<keyword evidence="7" id="KW-1005">Bacterial flagellum biogenesis</keyword>
<dbReference type="Pfam" id="PF02050">
    <property type="entry name" value="FliJ"/>
    <property type="match status" value="1"/>
</dbReference>
<organism evidence="11 12">
    <name type="scientific">Clostridium autoethanogenum DSM 10061</name>
    <dbReference type="NCBI Taxonomy" id="1341692"/>
    <lineage>
        <taxon>Bacteria</taxon>
        <taxon>Bacillati</taxon>
        <taxon>Bacillota</taxon>
        <taxon>Clostridia</taxon>
        <taxon>Eubacteriales</taxon>
        <taxon>Clostridiaceae</taxon>
        <taxon>Clostridium</taxon>
    </lineage>
</organism>
<dbReference type="InterPro" id="IPR012823">
    <property type="entry name" value="Flagell_FliJ"/>
</dbReference>
<comment type="subcellular location">
    <subcellularLocation>
        <location evidence="1">Cell membrane</location>
        <topology evidence="1">Peripheral membrane protein</topology>
        <orientation evidence="1">Cytoplasmic side</orientation>
    </subcellularLocation>
</comment>
<dbReference type="RefSeq" id="WP_023163018.1">
    <property type="nucleotide sequence ID" value="NC_022592.1"/>
</dbReference>
<keyword evidence="10" id="KW-1006">Bacterial flagellum protein export</keyword>
<evidence type="ECO:0000256" key="2">
    <source>
        <dbReference type="ARBA" id="ARBA00010004"/>
    </source>
</evidence>
<keyword evidence="6" id="KW-0145">Chemotaxis</keyword>
<dbReference type="InterPro" id="IPR053716">
    <property type="entry name" value="Flag_assembly_chemotaxis_eff"/>
</dbReference>
<evidence type="ECO:0000256" key="3">
    <source>
        <dbReference type="ARBA" id="ARBA00020392"/>
    </source>
</evidence>
<evidence type="ECO:0000256" key="7">
    <source>
        <dbReference type="ARBA" id="ARBA00022795"/>
    </source>
</evidence>
<evidence type="ECO:0000313" key="11">
    <source>
        <dbReference type="EMBL" id="AGY77319.1"/>
    </source>
</evidence>
<keyword evidence="11" id="KW-0966">Cell projection</keyword>
<evidence type="ECO:0000256" key="4">
    <source>
        <dbReference type="ARBA" id="ARBA00022448"/>
    </source>
</evidence>
<keyword evidence="5" id="KW-1003">Cell membrane</keyword>
<dbReference type="Gene3D" id="1.10.287.1700">
    <property type="match status" value="1"/>
</dbReference>
<gene>
    <name evidence="11" type="primary">fliJ</name>
    <name evidence="11" type="ORF">CAETHG_3116</name>
</gene>
<keyword evidence="4" id="KW-0813">Transport</keyword>
<evidence type="ECO:0000256" key="10">
    <source>
        <dbReference type="ARBA" id="ARBA00023225"/>
    </source>
</evidence>
<name>A0ABN4BM98_9CLOT</name>
<evidence type="ECO:0000256" key="5">
    <source>
        <dbReference type="ARBA" id="ARBA00022475"/>
    </source>
</evidence>
<keyword evidence="11" id="KW-0969">Cilium</keyword>
<sequence>MGKYKFRLQKLLDIRIDKEEESKREFQQARRESLKVKEKLGLLKANYEKYNNMSNFKSVIEQKITHKYLKALVYSIDKTQIELKDKEKIVEMKRNELQKRQIDRKTVDILKEKEETAFIKEQNRIEQKANDEFALYGFIRNIQNT</sequence>
<protein>
    <recommendedName>
        <fullName evidence="3">Flagellar FliJ protein</fullName>
    </recommendedName>
</protein>
<reference evidence="12" key="1">
    <citation type="journal article" date="2014" name="Biotechnol. Biofuels">
        <title>Comparison of single-molecule sequencing and hybrid approaches for finishing the genome of Clostridium autoethanogenum and analysis of CRISPR systems in industrial relevant Clostridia.</title>
        <authorList>
            <person name="Brown S.D."/>
            <person name="Nagaraju S."/>
            <person name="Utturkar S."/>
            <person name="De Tissera S."/>
            <person name="Segovia S."/>
            <person name="Mitchell W."/>
            <person name="Land M.L."/>
            <person name="Dassanayake A."/>
            <person name="Kopke M."/>
        </authorList>
    </citation>
    <scope>NUCLEOTIDE SEQUENCE [LARGE SCALE GENOMIC DNA]</scope>
    <source>
        <strain evidence="12">DSM 10061</strain>
    </source>
</reference>
<keyword evidence="11" id="KW-0282">Flagellum</keyword>
<dbReference type="Proteomes" id="UP000017590">
    <property type="component" value="Chromosome"/>
</dbReference>
<keyword evidence="8" id="KW-0653">Protein transport</keyword>
<accession>A0ABN4BM98</accession>
<dbReference type="NCBIfam" id="TIGR02473">
    <property type="entry name" value="flagell_FliJ"/>
    <property type="match status" value="1"/>
</dbReference>
<keyword evidence="9" id="KW-0472">Membrane</keyword>
<evidence type="ECO:0000256" key="1">
    <source>
        <dbReference type="ARBA" id="ARBA00004413"/>
    </source>
</evidence>
<evidence type="ECO:0000313" key="12">
    <source>
        <dbReference type="Proteomes" id="UP000017590"/>
    </source>
</evidence>
<keyword evidence="12" id="KW-1185">Reference proteome</keyword>
<comment type="similarity">
    <text evidence="2">Belongs to the FliJ family.</text>
</comment>
<evidence type="ECO:0000256" key="8">
    <source>
        <dbReference type="ARBA" id="ARBA00022927"/>
    </source>
</evidence>
<evidence type="ECO:0000256" key="6">
    <source>
        <dbReference type="ARBA" id="ARBA00022500"/>
    </source>
</evidence>
<dbReference type="EMBL" id="CP006763">
    <property type="protein sequence ID" value="AGY77319.1"/>
    <property type="molecule type" value="Genomic_DNA"/>
</dbReference>
<proteinExistence type="inferred from homology"/>
<evidence type="ECO:0000256" key="9">
    <source>
        <dbReference type="ARBA" id="ARBA00023136"/>
    </source>
</evidence>